<proteinExistence type="predicted"/>
<feature type="region of interest" description="Disordered" evidence="1">
    <location>
        <begin position="1"/>
        <end position="39"/>
    </location>
</feature>
<evidence type="ECO:0000256" key="1">
    <source>
        <dbReference type="SAM" id="MobiDB-lite"/>
    </source>
</evidence>
<reference evidence="2 3" key="1">
    <citation type="submission" date="2013-09" db="EMBL/GenBank/DDBJ databases">
        <title>Corchorus capsularis genome sequencing.</title>
        <authorList>
            <person name="Alam M."/>
            <person name="Haque M.S."/>
            <person name="Islam M.S."/>
            <person name="Emdad E.M."/>
            <person name="Islam M.M."/>
            <person name="Ahmed B."/>
            <person name="Halim A."/>
            <person name="Hossen Q.M.M."/>
            <person name="Hossain M.Z."/>
            <person name="Ahmed R."/>
            <person name="Khan M.M."/>
            <person name="Islam R."/>
            <person name="Rashid M.M."/>
            <person name="Khan S.A."/>
            <person name="Rahman M.S."/>
            <person name="Alam M."/>
        </authorList>
    </citation>
    <scope>NUCLEOTIDE SEQUENCE [LARGE SCALE GENOMIC DNA]</scope>
    <source>
        <strain evidence="3">cv. CVL-1</strain>
        <tissue evidence="2">Whole seedling</tissue>
    </source>
</reference>
<dbReference type="AlphaFoldDB" id="A0A1R3HN91"/>
<gene>
    <name evidence="2" type="ORF">CCACVL1_18053</name>
</gene>
<dbReference type="Gramene" id="OMO71829">
    <property type="protein sequence ID" value="OMO71829"/>
    <property type="gene ID" value="CCACVL1_18053"/>
</dbReference>
<dbReference type="EMBL" id="AWWV01011523">
    <property type="protein sequence ID" value="OMO71829.1"/>
    <property type="molecule type" value="Genomic_DNA"/>
</dbReference>
<name>A0A1R3HN91_COCAP</name>
<evidence type="ECO:0000313" key="3">
    <source>
        <dbReference type="Proteomes" id="UP000188268"/>
    </source>
</evidence>
<organism evidence="2 3">
    <name type="scientific">Corchorus capsularis</name>
    <name type="common">Jute</name>
    <dbReference type="NCBI Taxonomy" id="210143"/>
    <lineage>
        <taxon>Eukaryota</taxon>
        <taxon>Viridiplantae</taxon>
        <taxon>Streptophyta</taxon>
        <taxon>Embryophyta</taxon>
        <taxon>Tracheophyta</taxon>
        <taxon>Spermatophyta</taxon>
        <taxon>Magnoliopsida</taxon>
        <taxon>eudicotyledons</taxon>
        <taxon>Gunneridae</taxon>
        <taxon>Pentapetalae</taxon>
        <taxon>rosids</taxon>
        <taxon>malvids</taxon>
        <taxon>Malvales</taxon>
        <taxon>Malvaceae</taxon>
        <taxon>Grewioideae</taxon>
        <taxon>Apeibeae</taxon>
        <taxon>Corchorus</taxon>
    </lineage>
</organism>
<sequence>MMKDVYPDLTEQNDRPTGNPNDELPHESIPEAAPGEEEVAPVELNIEQQQDDLRDYLNT</sequence>
<protein>
    <submittedName>
        <fullName evidence="2">Uncharacterized protein</fullName>
    </submittedName>
</protein>
<evidence type="ECO:0000313" key="2">
    <source>
        <dbReference type="EMBL" id="OMO71829.1"/>
    </source>
</evidence>
<dbReference type="Proteomes" id="UP000188268">
    <property type="component" value="Unassembled WGS sequence"/>
</dbReference>
<comment type="caution">
    <text evidence="2">The sequence shown here is derived from an EMBL/GenBank/DDBJ whole genome shotgun (WGS) entry which is preliminary data.</text>
</comment>
<feature type="non-terminal residue" evidence="2">
    <location>
        <position position="59"/>
    </location>
</feature>
<keyword evidence="3" id="KW-1185">Reference proteome</keyword>
<accession>A0A1R3HN91</accession>